<accession>A0ABX5YEY5</accession>
<dbReference type="RefSeq" id="WP_002648114.1">
    <property type="nucleotide sequence ID" value="NZ_CP042910.1"/>
</dbReference>
<evidence type="ECO:0000313" key="1">
    <source>
        <dbReference type="EMBL" id="QEG14243.1"/>
    </source>
</evidence>
<gene>
    <name evidence="1" type="ORF">GmarT_00760</name>
</gene>
<evidence type="ECO:0000313" key="2">
    <source>
        <dbReference type="Proteomes" id="UP000322887"/>
    </source>
</evidence>
<keyword evidence="2" id="KW-1185">Reference proteome</keyword>
<dbReference type="Gene3D" id="3.40.50.150">
    <property type="entry name" value="Vaccinia Virus protein VP39"/>
    <property type="match status" value="1"/>
</dbReference>
<protein>
    <submittedName>
        <fullName evidence="1">Uncharacterized protein</fullName>
    </submittedName>
</protein>
<reference evidence="1 2" key="1">
    <citation type="submission" date="2019-08" db="EMBL/GenBank/DDBJ databases">
        <title>Deep-cultivation of Planctomycetes and their phenomic and genomic characterization uncovers novel biology.</title>
        <authorList>
            <person name="Wiegand S."/>
            <person name="Jogler M."/>
            <person name="Boedeker C."/>
            <person name="Pinto D."/>
            <person name="Vollmers J."/>
            <person name="Rivas-Marin E."/>
            <person name="Kohn T."/>
            <person name="Peeters S.H."/>
            <person name="Heuer A."/>
            <person name="Rast P."/>
            <person name="Oberbeckmann S."/>
            <person name="Bunk B."/>
            <person name="Jeske O."/>
            <person name="Meyerdierks A."/>
            <person name="Storesund J.E."/>
            <person name="Kallscheuer N."/>
            <person name="Luecker S."/>
            <person name="Lage O.M."/>
            <person name="Pohl T."/>
            <person name="Merkel B.J."/>
            <person name="Hornburger P."/>
            <person name="Mueller R.-W."/>
            <person name="Bruemmer F."/>
            <person name="Labrenz M."/>
            <person name="Spormann A.M."/>
            <person name="Op den Camp H."/>
            <person name="Overmann J."/>
            <person name="Amann R."/>
            <person name="Jetten M.S.M."/>
            <person name="Mascher T."/>
            <person name="Medema M.H."/>
            <person name="Devos D.P."/>
            <person name="Kaster A.-K."/>
            <person name="Ovreas L."/>
            <person name="Rohde M."/>
            <person name="Galperin M.Y."/>
            <person name="Jogler C."/>
        </authorList>
    </citation>
    <scope>NUCLEOTIDE SEQUENCE [LARGE SCALE GENOMIC DNA]</scope>
    <source>
        <strain evidence="1 2">DSM 8797</strain>
    </source>
</reference>
<name>A0ABX5YEY5_9PLAN</name>
<dbReference type="InterPro" id="IPR029063">
    <property type="entry name" value="SAM-dependent_MTases_sf"/>
</dbReference>
<organism evidence="1 2">
    <name type="scientific">Gimesia maris</name>
    <dbReference type="NCBI Taxonomy" id="122"/>
    <lineage>
        <taxon>Bacteria</taxon>
        <taxon>Pseudomonadati</taxon>
        <taxon>Planctomycetota</taxon>
        <taxon>Planctomycetia</taxon>
        <taxon>Planctomycetales</taxon>
        <taxon>Planctomycetaceae</taxon>
        <taxon>Gimesia</taxon>
    </lineage>
</organism>
<sequence length="51" mass="6205">MLLDMINDKGMLVVEDTHSSYMDGFGFRRFSFLEYVKRFIDKINQRYSQFD</sequence>
<dbReference type="Proteomes" id="UP000322887">
    <property type="component" value="Chromosome"/>
</dbReference>
<dbReference type="GeneID" id="98650468"/>
<proteinExistence type="predicted"/>
<dbReference type="EMBL" id="CP042910">
    <property type="protein sequence ID" value="QEG14243.1"/>
    <property type="molecule type" value="Genomic_DNA"/>
</dbReference>